<dbReference type="Proteomes" id="UP000579647">
    <property type="component" value="Unassembled WGS sequence"/>
</dbReference>
<dbReference type="InterPro" id="IPR013154">
    <property type="entry name" value="ADH-like_N"/>
</dbReference>
<dbReference type="EMBL" id="JACHDO010000001">
    <property type="protein sequence ID" value="MBB5494083.1"/>
    <property type="molecule type" value="Genomic_DNA"/>
</dbReference>
<dbReference type="Pfam" id="PF08240">
    <property type="entry name" value="ADH_N"/>
    <property type="match status" value="1"/>
</dbReference>
<keyword evidence="2" id="KW-0560">Oxidoreductase</keyword>
<dbReference type="AlphaFoldDB" id="A0A840WF96"/>
<comment type="caution">
    <text evidence="4">The sequence shown here is derived from an EMBL/GenBank/DDBJ whole genome shotgun (WGS) entry which is preliminary data.</text>
</comment>
<dbReference type="InterPro" id="IPR020843">
    <property type="entry name" value="ER"/>
</dbReference>
<reference evidence="4 5" key="1">
    <citation type="submission" date="2020-08" db="EMBL/GenBank/DDBJ databases">
        <title>Sequencing the genomes of 1000 actinobacteria strains.</title>
        <authorList>
            <person name="Klenk H.-P."/>
        </authorList>
    </citation>
    <scope>NUCLEOTIDE SEQUENCE [LARGE SCALE GENOMIC DNA]</scope>
    <source>
        <strain evidence="4 5">DSM 44598</strain>
    </source>
</reference>
<dbReference type="SUPFAM" id="SSF51735">
    <property type="entry name" value="NAD(P)-binding Rossmann-fold domains"/>
    <property type="match status" value="1"/>
</dbReference>
<evidence type="ECO:0000256" key="2">
    <source>
        <dbReference type="ARBA" id="ARBA00023002"/>
    </source>
</evidence>
<dbReference type="InterPro" id="IPR036291">
    <property type="entry name" value="NAD(P)-bd_dom_sf"/>
</dbReference>
<dbReference type="SUPFAM" id="SSF50129">
    <property type="entry name" value="GroES-like"/>
    <property type="match status" value="1"/>
</dbReference>
<dbReference type="Pfam" id="PF13602">
    <property type="entry name" value="ADH_zinc_N_2"/>
    <property type="match status" value="1"/>
</dbReference>
<feature type="domain" description="Enoyl reductase (ER)" evidence="3">
    <location>
        <begin position="10"/>
        <end position="299"/>
    </location>
</feature>
<sequence>MRAIAFSAHGAPDVLETVELPTPEPGPGEVRVRIRAAGVQPFDTALRQGLSFGFPVTFPQVLGNEFAGTVDAVGKGVTEFAPGDGVLGWQLLSCYAEYTVAPVEQVVAKPEGMSWEVAGVLSASGQTAHTALEELKVGPRETVLVHAAAGGVGTFAVQIARDLGATVIGTASPGNHEYLRSLGAVPVAYGEGLVERVREAAPQGVDAALDAAGEEALRASLALVGDRGRIGTLVSFDLVEETGVRAIRSQRSRERLAELVALHERVGLQVPIAGAFDLADAAEAHRLSETGHLRGKVVITVRPEPGSPSAPGAGGNAT</sequence>
<protein>
    <submittedName>
        <fullName evidence="4">Enoyl reductase</fullName>
    </submittedName>
</protein>
<gene>
    <name evidence="4" type="ORF">HNR07_005220</name>
</gene>
<dbReference type="CDD" id="cd05289">
    <property type="entry name" value="MDR_like_2"/>
    <property type="match status" value="1"/>
</dbReference>
<dbReference type="PANTHER" id="PTHR48106">
    <property type="entry name" value="QUINONE OXIDOREDUCTASE PIG3-RELATED"/>
    <property type="match status" value="1"/>
</dbReference>
<organism evidence="4 5">
    <name type="scientific">Nocardiopsis metallicus</name>
    <dbReference type="NCBI Taxonomy" id="179819"/>
    <lineage>
        <taxon>Bacteria</taxon>
        <taxon>Bacillati</taxon>
        <taxon>Actinomycetota</taxon>
        <taxon>Actinomycetes</taxon>
        <taxon>Streptosporangiales</taxon>
        <taxon>Nocardiopsidaceae</taxon>
        <taxon>Nocardiopsis</taxon>
    </lineage>
</organism>
<keyword evidence="1" id="KW-0521">NADP</keyword>
<dbReference type="RefSeq" id="WP_184367138.1">
    <property type="nucleotide sequence ID" value="NZ_BAAAKM010000079.1"/>
</dbReference>
<dbReference type="GO" id="GO:0016651">
    <property type="term" value="F:oxidoreductase activity, acting on NAD(P)H"/>
    <property type="evidence" value="ECO:0007669"/>
    <property type="project" value="TreeGrafter"/>
</dbReference>
<keyword evidence="5" id="KW-1185">Reference proteome</keyword>
<proteinExistence type="predicted"/>
<dbReference type="SMART" id="SM00829">
    <property type="entry name" value="PKS_ER"/>
    <property type="match status" value="1"/>
</dbReference>
<dbReference type="InterPro" id="IPR011032">
    <property type="entry name" value="GroES-like_sf"/>
</dbReference>
<evidence type="ECO:0000313" key="5">
    <source>
        <dbReference type="Proteomes" id="UP000579647"/>
    </source>
</evidence>
<dbReference type="Gene3D" id="3.90.180.10">
    <property type="entry name" value="Medium-chain alcohol dehydrogenases, catalytic domain"/>
    <property type="match status" value="1"/>
</dbReference>
<name>A0A840WF96_9ACTN</name>
<evidence type="ECO:0000313" key="4">
    <source>
        <dbReference type="EMBL" id="MBB5494083.1"/>
    </source>
</evidence>
<accession>A0A840WF96</accession>
<evidence type="ECO:0000259" key="3">
    <source>
        <dbReference type="SMART" id="SM00829"/>
    </source>
</evidence>
<dbReference type="Gene3D" id="3.40.50.720">
    <property type="entry name" value="NAD(P)-binding Rossmann-like Domain"/>
    <property type="match status" value="1"/>
</dbReference>
<dbReference type="GO" id="GO:0070402">
    <property type="term" value="F:NADPH binding"/>
    <property type="evidence" value="ECO:0007669"/>
    <property type="project" value="TreeGrafter"/>
</dbReference>
<evidence type="ECO:0000256" key="1">
    <source>
        <dbReference type="ARBA" id="ARBA00022857"/>
    </source>
</evidence>